<dbReference type="NCBIfam" id="TIGR02395">
    <property type="entry name" value="rpoN_sigma"/>
    <property type="match status" value="1"/>
</dbReference>
<evidence type="ECO:0000256" key="5">
    <source>
        <dbReference type="ARBA" id="ARBA00023015"/>
    </source>
</evidence>
<dbReference type="InterPro" id="IPR038709">
    <property type="entry name" value="RpoN_core-bd_sf"/>
</dbReference>
<evidence type="ECO:0000256" key="3">
    <source>
        <dbReference type="ARBA" id="ARBA00022679"/>
    </source>
</evidence>
<feature type="region of interest" description="Disordered" evidence="9">
    <location>
        <begin position="54"/>
        <end position="82"/>
    </location>
</feature>
<dbReference type="Gene3D" id="1.10.10.1330">
    <property type="entry name" value="RNA polymerase sigma-54 factor, core-binding domain"/>
    <property type="match status" value="1"/>
</dbReference>
<dbReference type="RefSeq" id="WP_006716902.1">
    <property type="nucleotide sequence ID" value="NZ_CP007032.1"/>
</dbReference>
<evidence type="ECO:0000256" key="4">
    <source>
        <dbReference type="ARBA" id="ARBA00022695"/>
    </source>
</evidence>
<dbReference type="GO" id="GO:0016779">
    <property type="term" value="F:nucleotidyltransferase activity"/>
    <property type="evidence" value="ECO:0007669"/>
    <property type="project" value="UniProtKB-KW"/>
</dbReference>
<keyword evidence="4" id="KW-0548">Nucleotidyltransferase</keyword>
<dbReference type="Gene3D" id="1.10.260.40">
    <property type="entry name" value="lambda repressor-like DNA-binding domains"/>
    <property type="match status" value="1"/>
</dbReference>
<keyword evidence="7" id="KW-0238">DNA-binding</keyword>
<keyword evidence="3" id="KW-0808">Transferase</keyword>
<evidence type="ECO:0000256" key="6">
    <source>
        <dbReference type="ARBA" id="ARBA00023082"/>
    </source>
</evidence>
<evidence type="ECO:0000256" key="1">
    <source>
        <dbReference type="ARBA" id="ARBA00008798"/>
    </source>
</evidence>
<sequence length="468" mass="53446">MRMGYGLRLEQTQKLIMTPELRQAITILQFSALELSSFVDEQLMENPLLEVVEENASSANSETEKENATQNSEEHNEAENTWDMDWEEYFQRQEERVTREYEPGSSETKRMEPFVATAPTLQEHLLEQLHVQKLSIPVNQVEYIIGNLDDNGYLELPLEEIAREQGIPVASAGKALSIVQSFDPLGVGARNLEECLRLQLPLIPDAPAHMSEFLRHLEDLAAGRLQRIATQMKVSTPEVQALADWVRKLDPKPGRRFSGSSEVRYIVPDVVVEEIEGQFIILVNDITVPRLGINQAYRTALSQNKEDDTRKFVEQKLNSAAWLIRSIEQRRTTLYKVANALVNRQEEFLRRGVRYLRPLTLKDIADEIGVHESTVSRATSNKYVQTPRGIFEFKFFFASGIKNEPGVTTEGIKQALKNLIASENPKAPYSDQKLSELLKEKEMEISRRTVAKYRDELGIPSTALRKRY</sequence>
<organism evidence="12 13">
    <name type="scientific">Desulfitobacterium metallireducens DSM 15288</name>
    <dbReference type="NCBI Taxonomy" id="871968"/>
    <lineage>
        <taxon>Bacteria</taxon>
        <taxon>Bacillati</taxon>
        <taxon>Bacillota</taxon>
        <taxon>Clostridia</taxon>
        <taxon>Eubacteriales</taxon>
        <taxon>Desulfitobacteriaceae</taxon>
        <taxon>Desulfitobacterium</taxon>
    </lineage>
</organism>
<dbReference type="NCBIfam" id="NF009118">
    <property type="entry name" value="PRK12469.1"/>
    <property type="match status" value="1"/>
</dbReference>
<feature type="domain" description="RNA polymerase sigma factor 54 core-binding" evidence="11">
    <location>
        <begin position="111"/>
        <end position="297"/>
    </location>
</feature>
<dbReference type="Pfam" id="PF00309">
    <property type="entry name" value="Sigma54_AID"/>
    <property type="match status" value="1"/>
</dbReference>
<dbReference type="OrthoDB" id="9814402at2"/>
<proteinExistence type="inferred from homology"/>
<dbReference type="PROSITE" id="PS50044">
    <property type="entry name" value="SIGMA54_3"/>
    <property type="match status" value="1"/>
</dbReference>
<dbReference type="PANTHER" id="PTHR32248">
    <property type="entry name" value="RNA POLYMERASE SIGMA-54 FACTOR"/>
    <property type="match status" value="1"/>
</dbReference>
<dbReference type="EMBL" id="CP007032">
    <property type="protein sequence ID" value="AHF08218.1"/>
    <property type="molecule type" value="Genomic_DNA"/>
</dbReference>
<dbReference type="Pfam" id="PF04963">
    <property type="entry name" value="Sigma54_CBD"/>
    <property type="match status" value="1"/>
</dbReference>
<dbReference type="eggNOG" id="COG1508">
    <property type="taxonomic scope" value="Bacteria"/>
</dbReference>
<keyword evidence="13" id="KW-1185">Reference proteome</keyword>
<keyword evidence="5" id="KW-0805">Transcription regulation</keyword>
<protein>
    <submittedName>
        <fullName evidence="12">RNA polymerase sigma-54 subunit RpoN</fullName>
    </submittedName>
</protein>
<keyword evidence="2" id="KW-0240">DNA-directed RNA polymerase</keyword>
<keyword evidence="8" id="KW-0804">Transcription</keyword>
<dbReference type="InterPro" id="IPR007046">
    <property type="entry name" value="RNA_pol_sigma_54_core-bd"/>
</dbReference>
<dbReference type="PROSITE" id="PS00718">
    <property type="entry name" value="SIGMA54_2"/>
    <property type="match status" value="1"/>
</dbReference>
<dbReference type="GO" id="GO:0001216">
    <property type="term" value="F:DNA-binding transcription activator activity"/>
    <property type="evidence" value="ECO:0007669"/>
    <property type="project" value="InterPro"/>
</dbReference>
<evidence type="ECO:0000313" key="13">
    <source>
        <dbReference type="Proteomes" id="UP000010847"/>
    </source>
</evidence>
<dbReference type="GO" id="GO:0016987">
    <property type="term" value="F:sigma factor activity"/>
    <property type="evidence" value="ECO:0007669"/>
    <property type="project" value="UniProtKB-KW"/>
</dbReference>
<feature type="compositionally biased region" description="Basic and acidic residues" evidence="9">
    <location>
        <begin position="62"/>
        <end position="78"/>
    </location>
</feature>
<comment type="similarity">
    <text evidence="1">Belongs to the sigma-54 factor family.</text>
</comment>
<evidence type="ECO:0000256" key="2">
    <source>
        <dbReference type="ARBA" id="ARBA00022478"/>
    </source>
</evidence>
<dbReference type="InterPro" id="IPR007634">
    <property type="entry name" value="RNA_pol_sigma_54_DNA-bd"/>
</dbReference>
<reference evidence="12 13" key="1">
    <citation type="submission" date="2013-12" db="EMBL/GenBank/DDBJ databases">
        <authorList>
            <consortium name="DOE Joint Genome Institute"/>
            <person name="Smidt H."/>
            <person name="Huntemann M."/>
            <person name="Han J."/>
            <person name="Chen A."/>
            <person name="Kyrpides N."/>
            <person name="Mavromatis K."/>
            <person name="Markowitz V."/>
            <person name="Palaniappan K."/>
            <person name="Ivanova N."/>
            <person name="Schaumberg A."/>
            <person name="Pati A."/>
            <person name="Liolios K."/>
            <person name="Nordberg H.P."/>
            <person name="Cantor M.N."/>
            <person name="Hua S.X."/>
            <person name="Woyke T."/>
        </authorList>
    </citation>
    <scope>NUCLEOTIDE SEQUENCE [LARGE SCALE GENOMIC DNA]</scope>
    <source>
        <strain evidence="13">DSM 15288</strain>
    </source>
</reference>
<evidence type="ECO:0000256" key="7">
    <source>
        <dbReference type="ARBA" id="ARBA00023125"/>
    </source>
</evidence>
<evidence type="ECO:0000259" key="11">
    <source>
        <dbReference type="Pfam" id="PF04963"/>
    </source>
</evidence>
<dbReference type="Gene3D" id="1.10.10.60">
    <property type="entry name" value="Homeodomain-like"/>
    <property type="match status" value="1"/>
</dbReference>
<evidence type="ECO:0000256" key="8">
    <source>
        <dbReference type="ARBA" id="ARBA00023163"/>
    </source>
</evidence>
<dbReference type="GO" id="GO:0003677">
    <property type="term" value="F:DNA binding"/>
    <property type="evidence" value="ECO:0007669"/>
    <property type="project" value="UniProtKB-KW"/>
</dbReference>
<dbReference type="GO" id="GO:0000428">
    <property type="term" value="C:DNA-directed RNA polymerase complex"/>
    <property type="evidence" value="ECO:0007669"/>
    <property type="project" value="UniProtKB-KW"/>
</dbReference>
<name>W0EFE6_9FIRM</name>
<dbReference type="KEGG" id="dmt:DESME_15195"/>
<evidence type="ECO:0000313" key="12">
    <source>
        <dbReference type="EMBL" id="AHF08218.1"/>
    </source>
</evidence>
<accession>W0EFE6</accession>
<evidence type="ECO:0000256" key="9">
    <source>
        <dbReference type="SAM" id="MobiDB-lite"/>
    </source>
</evidence>
<dbReference type="PRINTS" id="PR00045">
    <property type="entry name" value="SIGMA54FCT"/>
</dbReference>
<dbReference type="InterPro" id="IPR010982">
    <property type="entry name" value="Lambda_DNA-bd_dom_sf"/>
</dbReference>
<dbReference type="PIRSF" id="PIRSF000774">
    <property type="entry name" value="RpoN"/>
    <property type="match status" value="1"/>
</dbReference>
<dbReference type="Pfam" id="PF04552">
    <property type="entry name" value="Sigma54_DBD"/>
    <property type="match status" value="1"/>
</dbReference>
<dbReference type="InterPro" id="IPR000394">
    <property type="entry name" value="RNA_pol_sigma_54"/>
</dbReference>
<dbReference type="PROSITE" id="PS00717">
    <property type="entry name" value="SIGMA54_1"/>
    <property type="match status" value="1"/>
</dbReference>
<feature type="domain" description="RNA polymerase sigma factor 54 DNA-binding" evidence="10">
    <location>
        <begin position="311"/>
        <end position="467"/>
    </location>
</feature>
<keyword evidence="6" id="KW-0731">Sigma factor</keyword>
<dbReference type="Proteomes" id="UP000010847">
    <property type="component" value="Chromosome"/>
</dbReference>
<gene>
    <name evidence="12" type="ORF">DESME_15195</name>
</gene>
<dbReference type="PANTHER" id="PTHR32248:SF4">
    <property type="entry name" value="RNA POLYMERASE SIGMA-54 FACTOR"/>
    <property type="match status" value="1"/>
</dbReference>
<dbReference type="STRING" id="871968.DESME_15195"/>
<dbReference type="GO" id="GO:0006352">
    <property type="term" value="P:DNA-templated transcription initiation"/>
    <property type="evidence" value="ECO:0007669"/>
    <property type="project" value="InterPro"/>
</dbReference>
<evidence type="ECO:0000259" key="10">
    <source>
        <dbReference type="Pfam" id="PF04552"/>
    </source>
</evidence>
<dbReference type="HOGENOM" id="CLU_020569_1_1_9"/>
<dbReference type="AlphaFoldDB" id="W0EFE6"/>